<protein>
    <submittedName>
        <fullName evidence="2">5135_t:CDS:1</fullName>
    </submittedName>
</protein>
<keyword evidence="3" id="KW-1185">Reference proteome</keyword>
<reference evidence="2" key="1">
    <citation type="submission" date="2021-06" db="EMBL/GenBank/DDBJ databases">
        <authorList>
            <person name="Kallberg Y."/>
            <person name="Tangrot J."/>
            <person name="Rosling A."/>
        </authorList>
    </citation>
    <scope>NUCLEOTIDE SEQUENCE</scope>
    <source>
        <strain evidence="2">AZ414A</strain>
    </source>
</reference>
<accession>A0A9N9GTU1</accession>
<evidence type="ECO:0000313" key="3">
    <source>
        <dbReference type="Proteomes" id="UP000789706"/>
    </source>
</evidence>
<keyword evidence="1" id="KW-0472">Membrane</keyword>
<feature type="transmembrane region" description="Helical" evidence="1">
    <location>
        <begin position="49"/>
        <end position="69"/>
    </location>
</feature>
<keyword evidence="1" id="KW-0812">Transmembrane</keyword>
<evidence type="ECO:0000256" key="1">
    <source>
        <dbReference type="SAM" id="Phobius"/>
    </source>
</evidence>
<name>A0A9N9GTU1_9GLOM</name>
<dbReference type="EMBL" id="CAJVPK010004136">
    <property type="protein sequence ID" value="CAG8634058.1"/>
    <property type="molecule type" value="Genomic_DNA"/>
</dbReference>
<evidence type="ECO:0000313" key="2">
    <source>
        <dbReference type="EMBL" id="CAG8634058.1"/>
    </source>
</evidence>
<feature type="non-terminal residue" evidence="2">
    <location>
        <position position="1"/>
    </location>
</feature>
<dbReference type="AlphaFoldDB" id="A0A9N9GTU1"/>
<organism evidence="2 3">
    <name type="scientific">Diversispora eburnea</name>
    <dbReference type="NCBI Taxonomy" id="1213867"/>
    <lineage>
        <taxon>Eukaryota</taxon>
        <taxon>Fungi</taxon>
        <taxon>Fungi incertae sedis</taxon>
        <taxon>Mucoromycota</taxon>
        <taxon>Glomeromycotina</taxon>
        <taxon>Glomeromycetes</taxon>
        <taxon>Diversisporales</taxon>
        <taxon>Diversisporaceae</taxon>
        <taxon>Diversispora</taxon>
    </lineage>
</organism>
<comment type="caution">
    <text evidence="2">The sequence shown here is derived from an EMBL/GenBank/DDBJ whole genome shotgun (WGS) entry which is preliminary data.</text>
</comment>
<sequence length="73" mass="7927">FPLAEFTTIDASPSMSKSNVTSGTGVSLPVDSSILVTLFSTTRYTLFDLWLVVLPPILAATFLISCGRIRKDF</sequence>
<dbReference type="Proteomes" id="UP000789706">
    <property type="component" value="Unassembled WGS sequence"/>
</dbReference>
<gene>
    <name evidence="2" type="ORF">DEBURN_LOCUS10894</name>
</gene>
<keyword evidence="1" id="KW-1133">Transmembrane helix</keyword>
<proteinExistence type="predicted"/>